<keyword evidence="2" id="KW-0238">DNA-binding</keyword>
<dbReference type="Pfam" id="PF03869">
    <property type="entry name" value="Arc"/>
    <property type="match status" value="1"/>
</dbReference>
<keyword evidence="3" id="KW-1185">Reference proteome</keyword>
<accession>A0ABS2BYC4</accession>
<dbReference type="SUPFAM" id="SSF47598">
    <property type="entry name" value="Ribbon-helix-helix"/>
    <property type="match status" value="1"/>
</dbReference>
<dbReference type="InterPro" id="IPR005569">
    <property type="entry name" value="Arc_DNA-bd_dom"/>
</dbReference>
<dbReference type="GO" id="GO:0003677">
    <property type="term" value="F:DNA binding"/>
    <property type="evidence" value="ECO:0007669"/>
    <property type="project" value="UniProtKB-KW"/>
</dbReference>
<dbReference type="InterPro" id="IPR013321">
    <property type="entry name" value="Arc_rbn_hlx_hlx"/>
</dbReference>
<dbReference type="EMBL" id="JACOPV010000008">
    <property type="protein sequence ID" value="MBM5458604.1"/>
    <property type="molecule type" value="Genomic_DNA"/>
</dbReference>
<feature type="domain" description="Arc-like DNA binding" evidence="1">
    <location>
        <begin position="23"/>
        <end position="67"/>
    </location>
</feature>
<reference evidence="2 3" key="1">
    <citation type="submission" date="2020-08" db="EMBL/GenBank/DDBJ databases">
        <title>Description of novel Pseudomonas species.</title>
        <authorList>
            <person name="Duman M."/>
            <person name="Mulet M."/>
            <person name="Altun S."/>
            <person name="Saticioglu I.B."/>
            <person name="Lalucat J."/>
            <person name="Garcia-Valdes E."/>
        </authorList>
    </citation>
    <scope>NUCLEOTIDE SEQUENCE [LARGE SCALE GENOMIC DNA]</scope>
    <source>
        <strain evidence="2 3">P66</strain>
    </source>
</reference>
<evidence type="ECO:0000313" key="3">
    <source>
        <dbReference type="Proteomes" id="UP000745663"/>
    </source>
</evidence>
<organism evidence="2 3">
    <name type="scientific">Pseudomonas arcuscaelestis</name>
    <dbReference type="NCBI Taxonomy" id="2710591"/>
    <lineage>
        <taxon>Bacteria</taxon>
        <taxon>Pseudomonadati</taxon>
        <taxon>Pseudomonadota</taxon>
        <taxon>Gammaproteobacteria</taxon>
        <taxon>Pseudomonadales</taxon>
        <taxon>Pseudomonadaceae</taxon>
        <taxon>Pseudomonas</taxon>
    </lineage>
</organism>
<sequence length="124" mass="14082">MYRPRRQDREERAVPPSYNAYNSRTADKFVVRLPAGMRERIGEVAKNHHRSMNSEIISRLEDSLSLEEGEGSMLIHSDSLSASEQQMLKAFRKLANMQQKALVDLISVKPTLKDRGQLAEAKVA</sequence>
<name>A0ABS2BYC4_9PSED</name>
<dbReference type="Gene3D" id="1.10.1220.10">
    <property type="entry name" value="Met repressor-like"/>
    <property type="match status" value="1"/>
</dbReference>
<comment type="caution">
    <text evidence="2">The sequence shown here is derived from an EMBL/GenBank/DDBJ whole genome shotgun (WGS) entry which is preliminary data.</text>
</comment>
<dbReference type="RefSeq" id="WP_203584544.1">
    <property type="nucleotide sequence ID" value="NZ_JACOPV010000008.1"/>
</dbReference>
<dbReference type="Proteomes" id="UP000745663">
    <property type="component" value="Unassembled WGS sequence"/>
</dbReference>
<evidence type="ECO:0000313" key="2">
    <source>
        <dbReference type="EMBL" id="MBM5458604.1"/>
    </source>
</evidence>
<proteinExistence type="predicted"/>
<gene>
    <name evidence="2" type="ORF">H8F21_13625</name>
</gene>
<dbReference type="InterPro" id="IPR010985">
    <property type="entry name" value="Ribbon_hlx_hlx"/>
</dbReference>
<protein>
    <submittedName>
        <fullName evidence="2">Arc family DNA-binding protein</fullName>
    </submittedName>
</protein>
<evidence type="ECO:0000259" key="1">
    <source>
        <dbReference type="Pfam" id="PF03869"/>
    </source>
</evidence>